<organism evidence="1">
    <name type="scientific">Glaucocystis sp. BBH</name>
    <dbReference type="NCBI Taxonomy" id="2023628"/>
    <lineage>
        <taxon>Eukaryota</taxon>
        <taxon>Glaucocystophyceae</taxon>
        <taxon>Glaucocystales</taxon>
        <taxon>Glaucocystaceae</taxon>
        <taxon>Glaucocystis</taxon>
    </lineage>
</organism>
<dbReference type="EMBL" id="MF167424">
    <property type="protein sequence ID" value="ASQ39947.1"/>
    <property type="molecule type" value="Genomic_DNA"/>
</dbReference>
<evidence type="ECO:0000313" key="1">
    <source>
        <dbReference type="EMBL" id="ASQ39947.1"/>
    </source>
</evidence>
<proteinExistence type="predicted"/>
<accession>A0A3G1IV76</accession>
<keyword evidence="1" id="KW-0934">Plastid</keyword>
<protein>
    <submittedName>
        <fullName evidence="1">Uncharacterized protein</fullName>
    </submittedName>
</protein>
<reference evidence="1" key="1">
    <citation type="submission" date="2017-05" db="EMBL/GenBank/DDBJ databases">
        <title>Plastid comparative genomics reveals ancient divergence between Glaucophyte genera.</title>
        <authorList>
            <person name="Figueroa-Martinez F.J."/>
            <person name="Jackson C."/>
            <person name="Reyes-Prieto A."/>
        </authorList>
    </citation>
    <scope>NUCLEOTIDE SEQUENCE</scope>
    <source>
        <strain evidence="1">BBH</strain>
    </source>
</reference>
<dbReference type="AlphaFoldDB" id="A0A3G1IV76"/>
<sequence>MIRMIFQLKHYKYLLILEVVEVKSTNIFMDLILLLK</sequence>
<name>A0A3G1IV76_9EUKA</name>
<gene>
    <name evidence="1" type="primary">orf292</name>
</gene>
<geneLocation type="plastid" evidence="1"/>